<protein>
    <submittedName>
        <fullName evidence="5">Pyrimidine reductase family protein</fullName>
    </submittedName>
</protein>
<dbReference type="InterPro" id="IPR024072">
    <property type="entry name" value="DHFR-like_dom_sf"/>
</dbReference>
<dbReference type="EMBL" id="VOBR01000022">
    <property type="protein sequence ID" value="TWP48203.1"/>
    <property type="molecule type" value="Genomic_DNA"/>
</dbReference>
<organism evidence="5 6">
    <name type="scientific">Lentzea tibetensis</name>
    <dbReference type="NCBI Taxonomy" id="2591470"/>
    <lineage>
        <taxon>Bacteria</taxon>
        <taxon>Bacillati</taxon>
        <taxon>Actinomycetota</taxon>
        <taxon>Actinomycetes</taxon>
        <taxon>Pseudonocardiales</taxon>
        <taxon>Pseudonocardiaceae</taxon>
        <taxon>Lentzea</taxon>
    </lineage>
</organism>
<dbReference type="InterPro" id="IPR002734">
    <property type="entry name" value="RibDG_C"/>
</dbReference>
<reference evidence="5 6" key="1">
    <citation type="submission" date="2019-07" db="EMBL/GenBank/DDBJ databases">
        <title>Lentzea xizangensis sp. nov., isolated from Qinghai-Tibetan Plateau Soils.</title>
        <authorList>
            <person name="Huang J."/>
        </authorList>
    </citation>
    <scope>NUCLEOTIDE SEQUENCE [LARGE SCALE GENOMIC DNA]</scope>
    <source>
        <strain evidence="5 6">FXJ1.1311</strain>
    </source>
</reference>
<gene>
    <name evidence="5" type="ORF">FKR81_29680</name>
</gene>
<dbReference type="Proteomes" id="UP000316639">
    <property type="component" value="Unassembled WGS sequence"/>
</dbReference>
<dbReference type="OrthoDB" id="5243299at2"/>
<proteinExistence type="predicted"/>
<comment type="caution">
    <text evidence="5">The sequence shown here is derived from an EMBL/GenBank/DDBJ whole genome shotgun (WGS) entry which is preliminary data.</text>
</comment>
<keyword evidence="2" id="KW-0521">NADP</keyword>
<dbReference type="GO" id="GO:0008703">
    <property type="term" value="F:5-amino-6-(5-phosphoribosylamino)uracil reductase activity"/>
    <property type="evidence" value="ECO:0007669"/>
    <property type="project" value="InterPro"/>
</dbReference>
<sequence length="239" mass="25665">MQMLWPEARPEMTDTMLAELYRFPPDRRWVQANFVSSVDGAVTVSGKSEGLGSPADKKVFMLGRALCDVVLVGAGTVIVEAYRGVRPVDGRPVPPIAVVTARGSLSPDLPLFTDTHVPPIVITTAQADHAALKAAGAEVIVAGETSVDLRRALDELASRGLRHVNCEGGPTLFGRLVADDLVDELNLTLSPQLAVGDAERIAHGPMVTAPRSLELRSVLHDADVLMLRYQRRESGRDSS</sequence>
<evidence type="ECO:0000259" key="4">
    <source>
        <dbReference type="Pfam" id="PF01872"/>
    </source>
</evidence>
<dbReference type="GO" id="GO:0009231">
    <property type="term" value="P:riboflavin biosynthetic process"/>
    <property type="evidence" value="ECO:0007669"/>
    <property type="project" value="InterPro"/>
</dbReference>
<accession>A0A563EM23</accession>
<evidence type="ECO:0000313" key="5">
    <source>
        <dbReference type="EMBL" id="TWP48203.1"/>
    </source>
</evidence>
<dbReference type="PANTHER" id="PTHR38011">
    <property type="entry name" value="DIHYDROFOLATE REDUCTASE FAMILY PROTEIN (AFU_ORTHOLOGUE AFUA_8G06820)"/>
    <property type="match status" value="1"/>
</dbReference>
<dbReference type="Pfam" id="PF01872">
    <property type="entry name" value="RibD_C"/>
    <property type="match status" value="1"/>
</dbReference>
<keyword evidence="3" id="KW-0560">Oxidoreductase</keyword>
<dbReference type="AlphaFoldDB" id="A0A563EM23"/>
<keyword evidence="6" id="KW-1185">Reference proteome</keyword>
<comment type="pathway">
    <text evidence="1">Cofactor biosynthesis; riboflavin biosynthesis.</text>
</comment>
<dbReference type="InterPro" id="IPR050765">
    <property type="entry name" value="Riboflavin_Biosynth_HTPR"/>
</dbReference>
<name>A0A563EM23_9PSEU</name>
<evidence type="ECO:0000256" key="1">
    <source>
        <dbReference type="ARBA" id="ARBA00005104"/>
    </source>
</evidence>
<dbReference type="SUPFAM" id="SSF53597">
    <property type="entry name" value="Dihydrofolate reductase-like"/>
    <property type="match status" value="1"/>
</dbReference>
<feature type="domain" description="Bacterial bifunctional deaminase-reductase C-terminal" evidence="4">
    <location>
        <begin position="28"/>
        <end position="221"/>
    </location>
</feature>
<dbReference type="RefSeq" id="WP_146356910.1">
    <property type="nucleotide sequence ID" value="NZ_VOBR01000022.1"/>
</dbReference>
<evidence type="ECO:0000256" key="2">
    <source>
        <dbReference type="ARBA" id="ARBA00022857"/>
    </source>
</evidence>
<dbReference type="Gene3D" id="3.40.430.10">
    <property type="entry name" value="Dihydrofolate Reductase, subunit A"/>
    <property type="match status" value="1"/>
</dbReference>
<dbReference type="PANTHER" id="PTHR38011:SF7">
    <property type="entry name" value="2,5-DIAMINO-6-RIBOSYLAMINO-4(3H)-PYRIMIDINONE 5'-PHOSPHATE REDUCTASE"/>
    <property type="match status" value="1"/>
</dbReference>
<evidence type="ECO:0000313" key="6">
    <source>
        <dbReference type="Proteomes" id="UP000316639"/>
    </source>
</evidence>
<evidence type="ECO:0000256" key="3">
    <source>
        <dbReference type="ARBA" id="ARBA00023002"/>
    </source>
</evidence>